<comment type="caution">
    <text evidence="1">The sequence shown here is derived from an EMBL/GenBank/DDBJ whole genome shotgun (WGS) entry which is preliminary data.</text>
</comment>
<organism evidence="1 2">
    <name type="scientific">Dreissena polymorpha</name>
    <name type="common">Zebra mussel</name>
    <name type="synonym">Mytilus polymorpha</name>
    <dbReference type="NCBI Taxonomy" id="45954"/>
    <lineage>
        <taxon>Eukaryota</taxon>
        <taxon>Metazoa</taxon>
        <taxon>Spiralia</taxon>
        <taxon>Lophotrochozoa</taxon>
        <taxon>Mollusca</taxon>
        <taxon>Bivalvia</taxon>
        <taxon>Autobranchia</taxon>
        <taxon>Heteroconchia</taxon>
        <taxon>Euheterodonta</taxon>
        <taxon>Imparidentia</taxon>
        <taxon>Neoheterodontei</taxon>
        <taxon>Myida</taxon>
        <taxon>Dreissenoidea</taxon>
        <taxon>Dreissenidae</taxon>
        <taxon>Dreissena</taxon>
    </lineage>
</organism>
<keyword evidence="2" id="KW-1185">Reference proteome</keyword>
<evidence type="ECO:0000313" key="1">
    <source>
        <dbReference type="EMBL" id="KAH3823156.1"/>
    </source>
</evidence>
<dbReference type="EMBL" id="JAIWYP010000005">
    <property type="protein sequence ID" value="KAH3823156.1"/>
    <property type="molecule type" value="Genomic_DNA"/>
</dbReference>
<reference evidence="1" key="2">
    <citation type="submission" date="2020-11" db="EMBL/GenBank/DDBJ databases">
        <authorList>
            <person name="McCartney M.A."/>
            <person name="Auch B."/>
            <person name="Kono T."/>
            <person name="Mallez S."/>
            <person name="Becker A."/>
            <person name="Gohl D.M."/>
            <person name="Silverstein K.A.T."/>
            <person name="Koren S."/>
            <person name="Bechman K.B."/>
            <person name="Herman A."/>
            <person name="Abrahante J.E."/>
            <person name="Garbe J."/>
        </authorList>
    </citation>
    <scope>NUCLEOTIDE SEQUENCE</scope>
    <source>
        <strain evidence="1">Duluth1</strain>
        <tissue evidence="1">Whole animal</tissue>
    </source>
</reference>
<reference evidence="1" key="1">
    <citation type="journal article" date="2019" name="bioRxiv">
        <title>The Genome of the Zebra Mussel, Dreissena polymorpha: A Resource for Invasive Species Research.</title>
        <authorList>
            <person name="McCartney M.A."/>
            <person name="Auch B."/>
            <person name="Kono T."/>
            <person name="Mallez S."/>
            <person name="Zhang Y."/>
            <person name="Obille A."/>
            <person name="Becker A."/>
            <person name="Abrahante J.E."/>
            <person name="Garbe J."/>
            <person name="Badalamenti J.P."/>
            <person name="Herman A."/>
            <person name="Mangelson H."/>
            <person name="Liachko I."/>
            <person name="Sullivan S."/>
            <person name="Sone E.D."/>
            <person name="Koren S."/>
            <person name="Silverstein K.A.T."/>
            <person name="Beckman K.B."/>
            <person name="Gohl D.M."/>
        </authorList>
    </citation>
    <scope>NUCLEOTIDE SEQUENCE</scope>
    <source>
        <strain evidence="1">Duluth1</strain>
        <tissue evidence="1">Whole animal</tissue>
    </source>
</reference>
<dbReference type="AlphaFoldDB" id="A0A9D4GT29"/>
<dbReference type="Proteomes" id="UP000828390">
    <property type="component" value="Unassembled WGS sequence"/>
</dbReference>
<gene>
    <name evidence="1" type="ORF">DPMN_124955</name>
</gene>
<accession>A0A9D4GT29</accession>
<evidence type="ECO:0000313" key="2">
    <source>
        <dbReference type="Proteomes" id="UP000828390"/>
    </source>
</evidence>
<name>A0A9D4GT29_DREPO</name>
<sequence>MSQCENMVRPASPGFESETPPYLDISAHLTEVTISQGENIVRPVQVLNPRPLTI</sequence>
<protein>
    <submittedName>
        <fullName evidence="1">Uncharacterized protein</fullName>
    </submittedName>
</protein>
<proteinExistence type="predicted"/>